<gene>
    <name evidence="2" type="ORF">EIZ48_01960</name>
</gene>
<dbReference type="PANTHER" id="PTHR42779">
    <property type="entry name" value="PROTEIN YNJB"/>
    <property type="match status" value="1"/>
</dbReference>
<dbReference type="InterPro" id="IPR027020">
    <property type="entry name" value="YnjB"/>
</dbReference>
<protein>
    <submittedName>
        <fullName evidence="2">ABC transporter substrate-binding protein</fullName>
    </submittedName>
</protein>
<comment type="caution">
    <text evidence="2">The sequence shown here is derived from an EMBL/GenBank/DDBJ whole genome shotgun (WGS) entry which is preliminary data.</text>
</comment>
<feature type="chain" id="PRO_5045145695" evidence="1">
    <location>
        <begin position="22"/>
        <end position="392"/>
    </location>
</feature>
<dbReference type="Pfam" id="PF13416">
    <property type="entry name" value="SBP_bac_8"/>
    <property type="match status" value="1"/>
</dbReference>
<dbReference type="NCBIfam" id="NF008633">
    <property type="entry name" value="PRK11622.1"/>
    <property type="match status" value="1"/>
</dbReference>
<organism evidence="2 3">
    <name type="scientific">Photobacterium alginatilyticum</name>
    <dbReference type="NCBI Taxonomy" id="1775171"/>
    <lineage>
        <taxon>Bacteria</taxon>
        <taxon>Pseudomonadati</taxon>
        <taxon>Pseudomonadota</taxon>
        <taxon>Gammaproteobacteria</taxon>
        <taxon>Vibrionales</taxon>
        <taxon>Vibrionaceae</taxon>
        <taxon>Photobacterium</taxon>
    </lineage>
</organism>
<dbReference type="SUPFAM" id="SSF53850">
    <property type="entry name" value="Periplasmic binding protein-like II"/>
    <property type="match status" value="1"/>
</dbReference>
<feature type="signal peptide" evidence="1">
    <location>
        <begin position="1"/>
        <end position="21"/>
    </location>
</feature>
<evidence type="ECO:0000313" key="3">
    <source>
        <dbReference type="Proteomes" id="UP000738517"/>
    </source>
</evidence>
<dbReference type="InterPro" id="IPR006059">
    <property type="entry name" value="SBP"/>
</dbReference>
<keyword evidence="1" id="KW-0732">Signal</keyword>
<dbReference type="PANTHER" id="PTHR42779:SF1">
    <property type="entry name" value="PROTEIN YNJB"/>
    <property type="match status" value="1"/>
</dbReference>
<dbReference type="Gene3D" id="3.40.190.10">
    <property type="entry name" value="Periplasmic binding protein-like II"/>
    <property type="match status" value="2"/>
</dbReference>
<accession>A0ABW9YC88</accession>
<name>A0ABW9YC88_9GAMM</name>
<keyword evidence="3" id="KW-1185">Reference proteome</keyword>
<sequence length="392" mass="43116">MKKLLLGAAISLATSLTPAQASTEAAGDTWQQTVTKAQGQTVYFNAWGGSQEINDYLRWAGRQLQAQYGVTLKHVKVADIAETTQRLLAEKTAGKNSGGSVDMVWINGENFRSMKQGGLLYGPFTEQLPSWEYVDKSLPIDEDFTEPTNGLEAPWGVGQLVFIHDKQTLNNPPQNFSELLSLAKAFPGKVSYPQPPEFHGSSFLKAALIELTDNREALYQPLDSKKDKAKFDQVTAPLWQYLDQLHPVSWQQGKRFPSGTSETIQLLDDKQLLLAITFNPNAARAAIEHGNLVETAQTYAFNQGALSNIHFLAVPWNASAKEGALVAINFLMSPEAQARKADSSIWGDPSVLKHSALAEGGAQGFSLFKSIPEPHPSWLTALELEWQKRYGS</sequence>
<reference evidence="2 3" key="1">
    <citation type="journal article" date="2017" name="Int. J. Syst. Evol. Microbiol.">
        <title>Photobacterium alginatilyticum sp. nov., a marine bacterium isolated from bottom seawater.</title>
        <authorList>
            <person name="Wang X."/>
            <person name="Wang Y."/>
            <person name="Yang X."/>
            <person name="Sun H."/>
            <person name="Li B."/>
            <person name="Zhang X.H."/>
        </authorList>
    </citation>
    <scope>NUCLEOTIDE SEQUENCE [LARGE SCALE GENOMIC DNA]</scope>
    <source>
        <strain evidence="2 3">P03D4</strain>
    </source>
</reference>
<proteinExistence type="predicted"/>
<dbReference type="RefSeq" id="WP_160648435.1">
    <property type="nucleotide sequence ID" value="NZ_RSEJ01000001.1"/>
</dbReference>
<dbReference type="PIRSF" id="PIRSF029172">
    <property type="entry name" value="UCP029172_ABC_sbc_YnjB"/>
    <property type="match status" value="1"/>
</dbReference>
<dbReference type="Proteomes" id="UP000738517">
    <property type="component" value="Unassembled WGS sequence"/>
</dbReference>
<dbReference type="EMBL" id="RSEJ01000001">
    <property type="protein sequence ID" value="NBI51338.1"/>
    <property type="molecule type" value="Genomic_DNA"/>
</dbReference>
<evidence type="ECO:0000313" key="2">
    <source>
        <dbReference type="EMBL" id="NBI51338.1"/>
    </source>
</evidence>
<evidence type="ECO:0000256" key="1">
    <source>
        <dbReference type="SAM" id="SignalP"/>
    </source>
</evidence>